<sequence length="81" mass="9600">MSSVEIHDMRDKDDEYFVGTCTHVSDVSEHMLREEIDTFARRRIDWLQRMYEKGSRVKIASINNDQIGFLHIMPIEICPWG</sequence>
<gene>
    <name evidence="1" type="ORF">S01H1_84557</name>
</gene>
<evidence type="ECO:0008006" key="2">
    <source>
        <dbReference type="Google" id="ProtNLM"/>
    </source>
</evidence>
<feature type="non-terminal residue" evidence="1">
    <location>
        <position position="81"/>
    </location>
</feature>
<comment type="caution">
    <text evidence="1">The sequence shown here is derived from an EMBL/GenBank/DDBJ whole genome shotgun (WGS) entry which is preliminary data.</text>
</comment>
<accession>X0Z2N5</accession>
<reference evidence="1" key="1">
    <citation type="journal article" date="2014" name="Front. Microbiol.">
        <title>High frequency of phylogenetically diverse reductive dehalogenase-homologous genes in deep subseafloor sedimentary metagenomes.</title>
        <authorList>
            <person name="Kawai M."/>
            <person name="Futagami T."/>
            <person name="Toyoda A."/>
            <person name="Takaki Y."/>
            <person name="Nishi S."/>
            <person name="Hori S."/>
            <person name="Arai W."/>
            <person name="Tsubouchi T."/>
            <person name="Morono Y."/>
            <person name="Uchiyama I."/>
            <person name="Ito T."/>
            <person name="Fujiyama A."/>
            <person name="Inagaki F."/>
            <person name="Takami H."/>
        </authorList>
    </citation>
    <scope>NUCLEOTIDE SEQUENCE</scope>
    <source>
        <strain evidence="1">Expedition CK06-06</strain>
    </source>
</reference>
<dbReference type="AlphaFoldDB" id="X0Z2N5"/>
<proteinExistence type="predicted"/>
<name>X0Z2N5_9ZZZZ</name>
<organism evidence="1">
    <name type="scientific">marine sediment metagenome</name>
    <dbReference type="NCBI Taxonomy" id="412755"/>
    <lineage>
        <taxon>unclassified sequences</taxon>
        <taxon>metagenomes</taxon>
        <taxon>ecological metagenomes</taxon>
    </lineage>
</organism>
<dbReference type="EMBL" id="BARS01057763">
    <property type="protein sequence ID" value="GAG42871.1"/>
    <property type="molecule type" value="Genomic_DNA"/>
</dbReference>
<evidence type="ECO:0000313" key="1">
    <source>
        <dbReference type="EMBL" id="GAG42871.1"/>
    </source>
</evidence>
<protein>
    <recommendedName>
        <fullName evidence="2">N-acetyltransferase domain-containing protein</fullName>
    </recommendedName>
</protein>